<sequence length="255" mass="28457">MCLTTTATTEKDSNKTTTISMNAKPPMSPRTILKRTSAPALLQGGGTIKKSVSDTNLFAMADFDENEAVDAFYVPGGDGSDDDSSTEDDTFGMTVDVDEVDVDDFDDDDCTFDEPPEIPTPTGFHKKTVSFGNLEELSFPVVQGDPNFEMAYPMTLGWDAMDGSISTIDDYEKRRKGCRRLSHEMSTSSEDRRKIIKNSKKLEKEIAKQRAKDGKRNNNGRPGLVRRNSMSNGMMFGRDKRRNRVQTFLTRMTGR</sequence>
<organism evidence="2 3">
    <name type="scientific">Seminavis robusta</name>
    <dbReference type="NCBI Taxonomy" id="568900"/>
    <lineage>
        <taxon>Eukaryota</taxon>
        <taxon>Sar</taxon>
        <taxon>Stramenopiles</taxon>
        <taxon>Ochrophyta</taxon>
        <taxon>Bacillariophyta</taxon>
        <taxon>Bacillariophyceae</taxon>
        <taxon>Bacillariophycidae</taxon>
        <taxon>Naviculales</taxon>
        <taxon>Naviculaceae</taxon>
        <taxon>Seminavis</taxon>
    </lineage>
</organism>
<evidence type="ECO:0000313" key="3">
    <source>
        <dbReference type="Proteomes" id="UP001153069"/>
    </source>
</evidence>
<evidence type="ECO:0000256" key="1">
    <source>
        <dbReference type="SAM" id="MobiDB-lite"/>
    </source>
</evidence>
<proteinExistence type="predicted"/>
<gene>
    <name evidence="2" type="ORF">SEMRO_52_G031040.1</name>
</gene>
<protein>
    <submittedName>
        <fullName evidence="2">Uncharacterized protein</fullName>
    </submittedName>
</protein>
<dbReference type="EMBL" id="CAICTM010000051">
    <property type="protein sequence ID" value="CAB9499042.1"/>
    <property type="molecule type" value="Genomic_DNA"/>
</dbReference>
<feature type="region of interest" description="Disordered" evidence="1">
    <location>
        <begin position="208"/>
        <end position="235"/>
    </location>
</feature>
<accession>A0A9N8DA16</accession>
<dbReference type="AlphaFoldDB" id="A0A9N8DA16"/>
<name>A0A9N8DA16_9STRA</name>
<keyword evidence="3" id="KW-1185">Reference proteome</keyword>
<comment type="caution">
    <text evidence="2">The sequence shown here is derived from an EMBL/GenBank/DDBJ whole genome shotgun (WGS) entry which is preliminary data.</text>
</comment>
<dbReference type="Proteomes" id="UP001153069">
    <property type="component" value="Unassembled WGS sequence"/>
</dbReference>
<feature type="region of interest" description="Disordered" evidence="1">
    <location>
        <begin position="1"/>
        <end position="30"/>
    </location>
</feature>
<reference evidence="2" key="1">
    <citation type="submission" date="2020-06" db="EMBL/GenBank/DDBJ databases">
        <authorList>
            <consortium name="Plant Systems Biology data submission"/>
        </authorList>
    </citation>
    <scope>NUCLEOTIDE SEQUENCE</scope>
    <source>
        <strain evidence="2">D6</strain>
    </source>
</reference>
<evidence type="ECO:0000313" key="2">
    <source>
        <dbReference type="EMBL" id="CAB9499042.1"/>
    </source>
</evidence>